<keyword evidence="10" id="KW-0805">Transcription regulation</keyword>
<dbReference type="PROSITE" id="PS50280">
    <property type="entry name" value="SET"/>
    <property type="match status" value="1"/>
</dbReference>
<feature type="region of interest" description="Disordered" evidence="15">
    <location>
        <begin position="1"/>
        <end position="40"/>
    </location>
</feature>
<organism evidence="19 20">
    <name type="scientific">Filobasidium floriforme</name>
    <dbReference type="NCBI Taxonomy" id="5210"/>
    <lineage>
        <taxon>Eukaryota</taxon>
        <taxon>Fungi</taxon>
        <taxon>Dikarya</taxon>
        <taxon>Basidiomycota</taxon>
        <taxon>Agaricomycotina</taxon>
        <taxon>Tremellomycetes</taxon>
        <taxon>Filobasidiales</taxon>
        <taxon>Filobasidiaceae</taxon>
        <taxon>Filobasidium</taxon>
    </lineage>
</organism>
<proteinExistence type="predicted"/>
<feature type="compositionally biased region" description="Low complexity" evidence="15">
    <location>
        <begin position="9"/>
        <end position="28"/>
    </location>
</feature>
<dbReference type="EMBL" id="JABELV010000090">
    <property type="protein sequence ID" value="KAG7531473.1"/>
    <property type="molecule type" value="Genomic_DNA"/>
</dbReference>
<dbReference type="InterPro" id="IPR050777">
    <property type="entry name" value="SET2_Histone-Lys_MeTrsfase"/>
</dbReference>
<keyword evidence="20" id="KW-1185">Reference proteome</keyword>
<dbReference type="GO" id="GO:0005634">
    <property type="term" value="C:nucleus"/>
    <property type="evidence" value="ECO:0007669"/>
    <property type="project" value="UniProtKB-SubCell"/>
</dbReference>
<dbReference type="SMART" id="SM00570">
    <property type="entry name" value="AWS"/>
    <property type="match status" value="1"/>
</dbReference>
<feature type="compositionally biased region" description="Basic and acidic residues" evidence="15">
    <location>
        <begin position="689"/>
        <end position="711"/>
    </location>
</feature>
<dbReference type="InterPro" id="IPR006560">
    <property type="entry name" value="AWS_dom"/>
</dbReference>
<evidence type="ECO:0000256" key="4">
    <source>
        <dbReference type="ARBA" id="ARBA00018028"/>
    </source>
</evidence>
<evidence type="ECO:0000256" key="6">
    <source>
        <dbReference type="ARBA" id="ARBA00022491"/>
    </source>
</evidence>
<dbReference type="AlphaFoldDB" id="A0A8K0JL53"/>
<evidence type="ECO:0000313" key="19">
    <source>
        <dbReference type="EMBL" id="KAG7531473.1"/>
    </source>
</evidence>
<dbReference type="InterPro" id="IPR025788">
    <property type="entry name" value="Set2_fungi"/>
</dbReference>
<dbReference type="InterPro" id="IPR013257">
    <property type="entry name" value="SRI"/>
</dbReference>
<dbReference type="Gene3D" id="1.10.1740.100">
    <property type="entry name" value="Set2, Rpb1 interacting domain"/>
    <property type="match status" value="1"/>
</dbReference>
<comment type="caution">
    <text evidence="19">The sequence shown here is derived from an EMBL/GenBank/DDBJ whole genome shotgun (WGS) entry which is preliminary data.</text>
</comment>
<comment type="catalytic activity">
    <reaction evidence="14">
        <text>L-lysyl(36)-[histone H3] + 3 S-adenosyl-L-methionine = N(6),N(6),N(6)-trimethyl-L-lysyl(36)-[histone H3] + 3 S-adenosyl-L-homocysteine + 3 H(+)</text>
        <dbReference type="Rhea" id="RHEA:60324"/>
        <dbReference type="Rhea" id="RHEA-COMP:9785"/>
        <dbReference type="Rhea" id="RHEA-COMP:15536"/>
        <dbReference type="ChEBI" id="CHEBI:15378"/>
        <dbReference type="ChEBI" id="CHEBI:29969"/>
        <dbReference type="ChEBI" id="CHEBI:57856"/>
        <dbReference type="ChEBI" id="CHEBI:59789"/>
        <dbReference type="ChEBI" id="CHEBI:61961"/>
        <dbReference type="EC" id="2.1.1.359"/>
    </reaction>
</comment>
<dbReference type="GO" id="GO:0140955">
    <property type="term" value="F:histone H3K36 trimethyltransferase activity"/>
    <property type="evidence" value="ECO:0007669"/>
    <property type="project" value="UniProtKB-EC"/>
</dbReference>
<evidence type="ECO:0000256" key="3">
    <source>
        <dbReference type="ARBA" id="ARBA00012178"/>
    </source>
</evidence>
<dbReference type="GO" id="GO:0005694">
    <property type="term" value="C:chromosome"/>
    <property type="evidence" value="ECO:0007669"/>
    <property type="project" value="UniProtKB-SubCell"/>
</dbReference>
<keyword evidence="8" id="KW-0808">Transferase</keyword>
<evidence type="ECO:0000256" key="1">
    <source>
        <dbReference type="ARBA" id="ARBA00004123"/>
    </source>
</evidence>
<dbReference type="GO" id="GO:0032259">
    <property type="term" value="P:methylation"/>
    <property type="evidence" value="ECO:0007669"/>
    <property type="project" value="UniProtKB-KW"/>
</dbReference>
<feature type="compositionally biased region" description="Basic and acidic residues" evidence="15">
    <location>
        <begin position="768"/>
        <end position="777"/>
    </location>
</feature>
<feature type="region of interest" description="Disordered" evidence="15">
    <location>
        <begin position="688"/>
        <end position="711"/>
    </location>
</feature>
<feature type="domain" description="AWS" evidence="18">
    <location>
        <begin position="78"/>
        <end position="131"/>
    </location>
</feature>
<evidence type="ECO:0000256" key="15">
    <source>
        <dbReference type="SAM" id="MobiDB-lite"/>
    </source>
</evidence>
<feature type="region of interest" description="Disordered" evidence="15">
    <location>
        <begin position="726"/>
        <end position="804"/>
    </location>
</feature>
<keyword evidence="9" id="KW-0949">S-adenosyl-L-methionine</keyword>
<dbReference type="Pfam" id="PF00856">
    <property type="entry name" value="SET"/>
    <property type="match status" value="1"/>
</dbReference>
<keyword evidence="12" id="KW-0539">Nucleus</keyword>
<dbReference type="PANTHER" id="PTHR22884">
    <property type="entry name" value="SET DOMAIN PROTEINS"/>
    <property type="match status" value="1"/>
</dbReference>
<dbReference type="Pfam" id="PF17907">
    <property type="entry name" value="AWS"/>
    <property type="match status" value="1"/>
</dbReference>
<dbReference type="CDD" id="cd19172">
    <property type="entry name" value="SET_SETD2"/>
    <property type="match status" value="1"/>
</dbReference>
<evidence type="ECO:0000256" key="12">
    <source>
        <dbReference type="ARBA" id="ARBA00023242"/>
    </source>
</evidence>
<dbReference type="Gene3D" id="2.170.270.10">
    <property type="entry name" value="SET domain"/>
    <property type="match status" value="1"/>
</dbReference>
<evidence type="ECO:0000256" key="7">
    <source>
        <dbReference type="ARBA" id="ARBA00022603"/>
    </source>
</evidence>
<protein>
    <recommendedName>
        <fullName evidence="4">Histone-lysine N-methyltransferase, H3 lysine-36 specific</fullName>
        <ecNumber evidence="3">2.1.1.359</ecNumber>
    </recommendedName>
    <alternativeName>
        <fullName evidence="13">SET domain-containing protein 2</fullName>
    </alternativeName>
</protein>
<dbReference type="SUPFAM" id="SSF82199">
    <property type="entry name" value="SET domain"/>
    <property type="match status" value="1"/>
</dbReference>
<dbReference type="InterPro" id="IPR044437">
    <property type="entry name" value="SETD2/Set2_SET"/>
</dbReference>
<feature type="compositionally biased region" description="Polar residues" evidence="15">
    <location>
        <begin position="749"/>
        <end position="767"/>
    </location>
</feature>
<dbReference type="Pfam" id="PF08236">
    <property type="entry name" value="SRI"/>
    <property type="match status" value="1"/>
</dbReference>
<dbReference type="PROSITE" id="PS51215">
    <property type="entry name" value="AWS"/>
    <property type="match status" value="1"/>
</dbReference>
<feature type="domain" description="Post-SET" evidence="17">
    <location>
        <begin position="257"/>
        <end position="273"/>
    </location>
</feature>
<evidence type="ECO:0000256" key="8">
    <source>
        <dbReference type="ARBA" id="ARBA00022679"/>
    </source>
</evidence>
<dbReference type="GO" id="GO:0006355">
    <property type="term" value="P:regulation of DNA-templated transcription"/>
    <property type="evidence" value="ECO:0007669"/>
    <property type="project" value="InterPro"/>
</dbReference>
<dbReference type="InterPro" id="IPR046341">
    <property type="entry name" value="SET_dom_sf"/>
</dbReference>
<keyword evidence="5" id="KW-0158">Chromosome</keyword>
<gene>
    <name evidence="19" type="ORF">FFLO_04333</name>
</gene>
<evidence type="ECO:0000256" key="13">
    <source>
        <dbReference type="ARBA" id="ARBA00030091"/>
    </source>
</evidence>
<dbReference type="SMART" id="SM00317">
    <property type="entry name" value="SET"/>
    <property type="match status" value="1"/>
</dbReference>
<keyword evidence="11" id="KW-0804">Transcription</keyword>
<evidence type="ECO:0000256" key="14">
    <source>
        <dbReference type="ARBA" id="ARBA00047545"/>
    </source>
</evidence>
<dbReference type="SMART" id="SM00508">
    <property type="entry name" value="PostSET"/>
    <property type="match status" value="1"/>
</dbReference>
<sequence length="804" mass="90633">MPQDERTRASSVASSSSTPPMTPMAKPSLSRRRTQPEPISRIFIKDLPNAEREALSTFAELKENEFQTKGLGRSNQQEEMMVCDCVFDENDPEHACGQGSNCINRMTQVECLHGQCQTRGHCQNQRFSRKQYANIEIVQTEKKGFGIRAGSDMNAETFIYEYIGEVISETTFRKRIQDYANEGIQHFYFMMLQKEEYLDATKRGGKARFLNHSCNPNCYVAKWVVGKRMRMGIFAKRDILEGEELTFNYNVDRYGYDAQICYCGEPNCSGFIGGKVQTDLGTMDDLYLEGEFDLGALGVSEEVAANGLKGNKKKRAKRLDEDFNPVLKPMSSQDVPKIVAALRQATANRPMLVKILQRIQMTDDDAAIREVTRMHGFSNMTTVLGSFPEDEEVVLLVLEAMQKWKVGNRVKIEDSNIEEPVRVYLDHSNDNIRRDAEKLLNYWKDRPTVFRIPRKVHPDSADDATNGDASGVTLVYDKPRYVAPAISISTPLPQLGTFTPAPVTRPIFKPKPRFPSSTPTPVVASPAPANPFLDKNRLDAILAQAQASQEAAARQAAAEAELKASQAMQAPLLKRRSEHGESSTRRKKSKLSNEAQKEKRLMKLVGEFVVKTMSKYQRQMERETFKKYAKECTQLLVDKEKRGKTYQEGKLDRLSEEKKAKLKSFIKEFTHKILAKLKARGRLITVSTDAKDSPAERSHRESTGNSNEQDKQLVNEMFGHDDEDMSMDVEEDEQFDSPRGVRSRDLTSLEESSVSTPPAASPLNLSETKPDDVRIVSHEAPQTPETPPFEDLLRLEGKASGSFA</sequence>
<dbReference type="InterPro" id="IPR003616">
    <property type="entry name" value="Post-SET_dom"/>
</dbReference>
<evidence type="ECO:0000259" key="17">
    <source>
        <dbReference type="PROSITE" id="PS50868"/>
    </source>
</evidence>
<dbReference type="Proteomes" id="UP000812966">
    <property type="component" value="Unassembled WGS sequence"/>
</dbReference>
<evidence type="ECO:0000256" key="10">
    <source>
        <dbReference type="ARBA" id="ARBA00023015"/>
    </source>
</evidence>
<keyword evidence="7" id="KW-0489">Methyltransferase</keyword>
<feature type="region of interest" description="Disordered" evidence="15">
    <location>
        <begin position="567"/>
        <end position="597"/>
    </location>
</feature>
<evidence type="ECO:0000259" key="16">
    <source>
        <dbReference type="PROSITE" id="PS50280"/>
    </source>
</evidence>
<dbReference type="EC" id="2.1.1.359" evidence="3"/>
<evidence type="ECO:0000256" key="5">
    <source>
        <dbReference type="ARBA" id="ARBA00022454"/>
    </source>
</evidence>
<evidence type="ECO:0000256" key="9">
    <source>
        <dbReference type="ARBA" id="ARBA00022691"/>
    </source>
</evidence>
<comment type="subcellular location">
    <subcellularLocation>
        <location evidence="2">Chromosome</location>
    </subcellularLocation>
    <subcellularLocation>
        <location evidence="1">Nucleus</location>
    </subcellularLocation>
</comment>
<feature type="compositionally biased region" description="Acidic residues" evidence="15">
    <location>
        <begin position="726"/>
        <end position="735"/>
    </location>
</feature>
<dbReference type="PROSITE" id="PS51568">
    <property type="entry name" value="SAM_MT43_SET2_1"/>
    <property type="match status" value="1"/>
</dbReference>
<evidence type="ECO:0000259" key="18">
    <source>
        <dbReference type="PROSITE" id="PS51215"/>
    </source>
</evidence>
<evidence type="ECO:0000313" key="20">
    <source>
        <dbReference type="Proteomes" id="UP000812966"/>
    </source>
</evidence>
<feature type="domain" description="SET" evidence="16">
    <location>
        <begin position="133"/>
        <end position="250"/>
    </location>
</feature>
<accession>A0A8K0JL53</accession>
<name>A0A8K0JL53_9TREE</name>
<dbReference type="InterPro" id="IPR038190">
    <property type="entry name" value="SRI_sf"/>
</dbReference>
<dbReference type="InterPro" id="IPR001214">
    <property type="entry name" value="SET_dom"/>
</dbReference>
<reference evidence="19" key="1">
    <citation type="submission" date="2020-04" db="EMBL/GenBank/DDBJ databases">
        <title>Analysis of mating type loci in Filobasidium floriforme.</title>
        <authorList>
            <person name="Nowrousian M."/>
        </authorList>
    </citation>
    <scope>NUCLEOTIDE SEQUENCE</scope>
    <source>
        <strain evidence="19">CBS 6242</strain>
    </source>
</reference>
<evidence type="ECO:0000256" key="11">
    <source>
        <dbReference type="ARBA" id="ARBA00023163"/>
    </source>
</evidence>
<dbReference type="PROSITE" id="PS50868">
    <property type="entry name" value="POST_SET"/>
    <property type="match status" value="1"/>
</dbReference>
<evidence type="ECO:0000256" key="2">
    <source>
        <dbReference type="ARBA" id="ARBA00004286"/>
    </source>
</evidence>
<keyword evidence="6" id="KW-0678">Repressor</keyword>